<dbReference type="Gene3D" id="3.20.20.80">
    <property type="entry name" value="Glycosidases"/>
    <property type="match status" value="1"/>
</dbReference>
<sequence>MGWWQQKPMRLVQTNLREIDAMLDIDEYMRSLEEFSANVLLFNVGGIVANYPSALEYHYVNPNLKDDFVGKVIERVHEKGMKFIARFDFSRLNEKCALPNPDWLYRSVEGEIVNYNGQVHTCVNGYYQQEYSLQILQEVAEKYPIDGIFFNMHGYVTHDYSYNYYGICQCGSCQKRFFEYTGNERLPLKEDPNDPVFRDYEKFRTDTVRELFLKRVEVVKRINPHIAVCNYTHSGTDIFRKESNTGINRPLPEWNYSATENVRTVRGTWNGMAVSNSAVHFVDYAMRHTAVSPYLTGLRLAQNLVNGGWLDYYVIGTLINQDDRLCFDIVKDIYRFHHKHEDYYANLESLAEVCLVVPESSSMYGSKDELKGIMRILAENHVQYDLLHDSVLQSPQINEKLSRYKLLILADQRSMSDKAVEAVDRFVEQGGKLLATGFTSTCDGKGHPLGRIRLHSVGVKEFDLKPQVQGAYFRIREEDKARLQGFECIDLVYLYGEALECKLENGAKGLLGLIPSCMFGPPEKCYITEETDTPGLIYNRYGKGQSAYIPWGLGAHYEKLSNHGHSRLLMAALRDVLGHSELLQVAAPPLVEVSYYKGTSRRLVSAVNVSGQLGTAFHAPIPLRDIRFSLQADSEPSRVYALRRTGNVPFVYSEGQVTFSLDELDLFETFVIEG</sequence>
<evidence type="ECO:0000313" key="2">
    <source>
        <dbReference type="Proteomes" id="UP000215509"/>
    </source>
</evidence>
<dbReference type="Proteomes" id="UP000215509">
    <property type="component" value="Unassembled WGS sequence"/>
</dbReference>
<organism evidence="1 2">
    <name type="scientific">Paenibacillus rigui</name>
    <dbReference type="NCBI Taxonomy" id="554312"/>
    <lineage>
        <taxon>Bacteria</taxon>
        <taxon>Bacillati</taxon>
        <taxon>Bacillota</taxon>
        <taxon>Bacilli</taxon>
        <taxon>Bacillales</taxon>
        <taxon>Paenibacillaceae</taxon>
        <taxon>Paenibacillus</taxon>
    </lineage>
</organism>
<dbReference type="OrthoDB" id="9780891at2"/>
<dbReference type="CDD" id="cd03143">
    <property type="entry name" value="A4_beta-galactosidase_middle_domain"/>
    <property type="match status" value="1"/>
</dbReference>
<gene>
    <name evidence="1" type="ORF">CF651_15040</name>
</gene>
<keyword evidence="2" id="KW-1185">Reference proteome</keyword>
<evidence type="ECO:0000313" key="1">
    <source>
        <dbReference type="EMBL" id="OXM85493.1"/>
    </source>
</evidence>
<protein>
    <recommendedName>
        <fullName evidence="3">Beta-galactosidase trimerisation domain-containing protein</fullName>
    </recommendedName>
</protein>
<evidence type="ECO:0008006" key="3">
    <source>
        <dbReference type="Google" id="ProtNLM"/>
    </source>
</evidence>
<dbReference type="InterPro" id="IPR029062">
    <property type="entry name" value="Class_I_gatase-like"/>
</dbReference>
<dbReference type="Gene3D" id="3.40.50.880">
    <property type="match status" value="1"/>
</dbReference>
<dbReference type="AlphaFoldDB" id="A0A229UQ47"/>
<dbReference type="SUPFAM" id="SSF52317">
    <property type="entry name" value="Class I glutamine amidotransferase-like"/>
    <property type="match status" value="1"/>
</dbReference>
<name>A0A229UQ47_9BACL</name>
<dbReference type="InterPro" id="IPR017853">
    <property type="entry name" value="GH"/>
</dbReference>
<dbReference type="InterPro" id="IPR028212">
    <property type="entry name" value="GHL6"/>
</dbReference>
<dbReference type="RefSeq" id="WP_094015689.1">
    <property type="nucleotide sequence ID" value="NZ_NMQW01000021.1"/>
</dbReference>
<proteinExistence type="predicted"/>
<comment type="caution">
    <text evidence="1">The sequence shown here is derived from an EMBL/GenBank/DDBJ whole genome shotgun (WGS) entry which is preliminary data.</text>
</comment>
<accession>A0A229UQ47</accession>
<dbReference type="SUPFAM" id="SSF51445">
    <property type="entry name" value="(Trans)glycosidases"/>
    <property type="match status" value="1"/>
</dbReference>
<reference evidence="1 2" key="1">
    <citation type="submission" date="2017-07" db="EMBL/GenBank/DDBJ databases">
        <title>Genome sequencing and assembly of Paenibacillus rigui.</title>
        <authorList>
            <person name="Mayilraj S."/>
        </authorList>
    </citation>
    <scope>NUCLEOTIDE SEQUENCE [LARGE SCALE GENOMIC DNA]</scope>
    <source>
        <strain evidence="1 2">JCM 16352</strain>
    </source>
</reference>
<dbReference type="EMBL" id="NMQW01000021">
    <property type="protein sequence ID" value="OXM85493.1"/>
    <property type="molecule type" value="Genomic_DNA"/>
</dbReference>
<dbReference type="Pfam" id="PF14871">
    <property type="entry name" value="GHL6"/>
    <property type="match status" value="1"/>
</dbReference>